<evidence type="ECO:0000313" key="6">
    <source>
        <dbReference type="Proteomes" id="UP001250662"/>
    </source>
</evidence>
<dbReference type="SMART" id="SM00382">
    <property type="entry name" value="AAA"/>
    <property type="match status" value="1"/>
</dbReference>
<protein>
    <submittedName>
        <fullName evidence="5">ABC transporter ATP-binding protein</fullName>
    </submittedName>
</protein>
<name>A0ABU3BD57_9FLAO</name>
<feature type="domain" description="ABC transporter" evidence="4">
    <location>
        <begin position="2"/>
        <end position="234"/>
    </location>
</feature>
<evidence type="ECO:0000256" key="1">
    <source>
        <dbReference type="ARBA" id="ARBA00022448"/>
    </source>
</evidence>
<evidence type="ECO:0000256" key="3">
    <source>
        <dbReference type="ARBA" id="ARBA00022840"/>
    </source>
</evidence>
<dbReference type="SUPFAM" id="SSF52540">
    <property type="entry name" value="P-loop containing nucleoside triphosphate hydrolases"/>
    <property type="match status" value="1"/>
</dbReference>
<proteinExistence type="predicted"/>
<keyword evidence="3 5" id="KW-0067">ATP-binding</keyword>
<dbReference type="InterPro" id="IPR017871">
    <property type="entry name" value="ABC_transporter-like_CS"/>
</dbReference>
<dbReference type="RefSeq" id="WP_311384051.1">
    <property type="nucleotide sequence ID" value="NZ_JAVRHU010000001.1"/>
</dbReference>
<dbReference type="PROSITE" id="PS50893">
    <property type="entry name" value="ABC_TRANSPORTER_2"/>
    <property type="match status" value="1"/>
</dbReference>
<dbReference type="Proteomes" id="UP001250662">
    <property type="component" value="Unassembled WGS sequence"/>
</dbReference>
<dbReference type="Pfam" id="PF00005">
    <property type="entry name" value="ABC_tran"/>
    <property type="match status" value="1"/>
</dbReference>
<dbReference type="PANTHER" id="PTHR42781:SF4">
    <property type="entry name" value="SPERMIDINE_PUTRESCINE IMPORT ATP-BINDING PROTEIN POTA"/>
    <property type="match status" value="1"/>
</dbReference>
<evidence type="ECO:0000259" key="4">
    <source>
        <dbReference type="PROSITE" id="PS50893"/>
    </source>
</evidence>
<sequence length="326" mass="36940">MLNVDSISFSFQDELILNNIQFTLKEGKHLSVIGESGCGKSTLLKALYGLLELNSGNIHWKKIEVLGPSYNLVPGEKYMKYVAQDFDLMPFTTVAENIAEHLSAFELDTHQQRIDELLEVIEMKDYSNVKVKSLSGGQQQRVALARALAQEPEVLLLDEPFSSIDQFKKNELRYKIFPYLKEKGITVINASHDPNDVLAFSDETLVLKNGSIIAHEPTRQLYQKPKTKYVASLFDIVNEVPVSLLKEYSAVAKSILVYPHEFEISKESGFEVYVINNHFKGSHYLIEGLSNKGLNIFFTNRHALQVNTQVFLNVSLQLVNKRLSID</sequence>
<dbReference type="InterPro" id="IPR003439">
    <property type="entry name" value="ABC_transporter-like_ATP-bd"/>
</dbReference>
<keyword evidence="6" id="KW-1185">Reference proteome</keyword>
<keyword evidence="1" id="KW-0813">Transport</keyword>
<organism evidence="5 6">
    <name type="scientific">Croceitalea vernalis</name>
    <dbReference type="NCBI Taxonomy" id="3075599"/>
    <lineage>
        <taxon>Bacteria</taxon>
        <taxon>Pseudomonadati</taxon>
        <taxon>Bacteroidota</taxon>
        <taxon>Flavobacteriia</taxon>
        <taxon>Flavobacteriales</taxon>
        <taxon>Flavobacteriaceae</taxon>
        <taxon>Croceitalea</taxon>
    </lineage>
</organism>
<dbReference type="PROSITE" id="PS00211">
    <property type="entry name" value="ABC_TRANSPORTER_1"/>
    <property type="match status" value="1"/>
</dbReference>
<dbReference type="InterPro" id="IPR050093">
    <property type="entry name" value="ABC_SmlMolc_Importer"/>
</dbReference>
<gene>
    <name evidence="5" type="ORF">RM520_02100</name>
</gene>
<dbReference type="Gene3D" id="3.40.50.300">
    <property type="entry name" value="P-loop containing nucleotide triphosphate hydrolases"/>
    <property type="match status" value="1"/>
</dbReference>
<reference evidence="5 6" key="1">
    <citation type="submission" date="2023-09" db="EMBL/GenBank/DDBJ databases">
        <authorList>
            <person name="Rey-Velasco X."/>
        </authorList>
    </citation>
    <scope>NUCLEOTIDE SEQUENCE [LARGE SCALE GENOMIC DNA]</scope>
    <source>
        <strain evidence="5 6">P007</strain>
    </source>
</reference>
<dbReference type="PANTHER" id="PTHR42781">
    <property type="entry name" value="SPERMIDINE/PUTRESCINE IMPORT ATP-BINDING PROTEIN POTA"/>
    <property type="match status" value="1"/>
</dbReference>
<dbReference type="InterPro" id="IPR027417">
    <property type="entry name" value="P-loop_NTPase"/>
</dbReference>
<dbReference type="InterPro" id="IPR003593">
    <property type="entry name" value="AAA+_ATPase"/>
</dbReference>
<keyword evidence="2" id="KW-0547">Nucleotide-binding</keyword>
<dbReference type="GO" id="GO:0005524">
    <property type="term" value="F:ATP binding"/>
    <property type="evidence" value="ECO:0007669"/>
    <property type="project" value="UniProtKB-KW"/>
</dbReference>
<evidence type="ECO:0000313" key="5">
    <source>
        <dbReference type="EMBL" id="MDT0620397.1"/>
    </source>
</evidence>
<evidence type="ECO:0000256" key="2">
    <source>
        <dbReference type="ARBA" id="ARBA00022741"/>
    </source>
</evidence>
<comment type="caution">
    <text evidence="5">The sequence shown here is derived from an EMBL/GenBank/DDBJ whole genome shotgun (WGS) entry which is preliminary data.</text>
</comment>
<accession>A0ABU3BD57</accession>
<dbReference type="EMBL" id="JAVRHU010000001">
    <property type="protein sequence ID" value="MDT0620397.1"/>
    <property type="molecule type" value="Genomic_DNA"/>
</dbReference>